<feature type="domain" description="Exoribonuclease phosphorolytic" evidence="8">
    <location>
        <begin position="191"/>
        <end position="256"/>
    </location>
</feature>
<dbReference type="GO" id="GO:0034475">
    <property type="term" value="P:U4 snRNA 3'-end processing"/>
    <property type="evidence" value="ECO:0007669"/>
    <property type="project" value="TreeGrafter"/>
</dbReference>
<keyword evidence="4" id="KW-0963">Cytoplasm</keyword>
<dbReference type="GO" id="GO:0035925">
    <property type="term" value="F:mRNA 3'-UTR AU-rich region binding"/>
    <property type="evidence" value="ECO:0007669"/>
    <property type="project" value="TreeGrafter"/>
</dbReference>
<evidence type="ECO:0000256" key="3">
    <source>
        <dbReference type="ARBA" id="ARBA00006678"/>
    </source>
</evidence>
<reference evidence="9" key="1">
    <citation type="submission" date="2022-01" db="UniProtKB">
        <authorList>
            <consortium name="EnsemblMetazoa"/>
        </authorList>
    </citation>
    <scope>IDENTIFICATION</scope>
</reference>
<dbReference type="OMA" id="YNTRIPK"/>
<sequence length="285" mass="31340">MVLLSPEEKIYIVHGIEANMRVDGREQLQFRPIEVETGLMPNCMGSARVLLGKTDLIACISVDTITPLVERPDEGKLEFYIHFSGITSPEFEGRKGEQKSDQISTIFNKLYSSVRLNSLCIEPRLKSWKLNIDVCVLSLDGNLYDAVSFATKAALSSTNIPNMIVTNEDKGEKEFKISEDPSDTWVPDISDIPCFITVSKVGESFIVDATSNEEQCTTFSCVVAVTESGLIQATLKVGPGSLQPGTFLTALNQAVETGLIMNKELKSILAKESEIAYRETVGFLN</sequence>
<evidence type="ECO:0000313" key="9">
    <source>
        <dbReference type="EnsemblMetazoa" id="XP_014259733.1"/>
    </source>
</evidence>
<name>A0A8I6SF67_CIMLE</name>
<dbReference type="InterPro" id="IPR020568">
    <property type="entry name" value="Ribosomal_Su5_D2-typ_SF"/>
</dbReference>
<evidence type="ECO:0000313" key="10">
    <source>
        <dbReference type="Proteomes" id="UP000494040"/>
    </source>
</evidence>
<dbReference type="EnsemblMetazoa" id="XM_014404247.2">
    <property type="protein sequence ID" value="XP_014259733.1"/>
    <property type="gene ID" value="LOC106672660"/>
</dbReference>
<dbReference type="CDD" id="cd11367">
    <property type="entry name" value="RNase_PH_RRP42"/>
    <property type="match status" value="1"/>
</dbReference>
<dbReference type="Proteomes" id="UP000494040">
    <property type="component" value="Unassembled WGS sequence"/>
</dbReference>
<evidence type="ECO:0000256" key="6">
    <source>
        <dbReference type="ARBA" id="ARBA00042523"/>
    </source>
</evidence>
<dbReference type="Pfam" id="PF03725">
    <property type="entry name" value="RNase_PH_C"/>
    <property type="match status" value="1"/>
</dbReference>
<feature type="domain" description="Exoribonuclease phosphorolytic" evidence="7">
    <location>
        <begin position="29"/>
        <end position="161"/>
    </location>
</feature>
<dbReference type="InterPro" id="IPR015847">
    <property type="entry name" value="ExoRNase_PH_dom2"/>
</dbReference>
<evidence type="ECO:0000259" key="7">
    <source>
        <dbReference type="Pfam" id="PF01138"/>
    </source>
</evidence>
<dbReference type="GO" id="GO:0000467">
    <property type="term" value="P:exonucleolytic trimming to generate mature 3'-end of 5.8S rRNA from tricistronic rRNA transcript (SSU-rRNA, 5.8S rRNA, LSU-rRNA)"/>
    <property type="evidence" value="ECO:0007669"/>
    <property type="project" value="TreeGrafter"/>
</dbReference>
<dbReference type="GO" id="GO:0000176">
    <property type="term" value="C:nuclear exosome (RNase complex)"/>
    <property type="evidence" value="ECO:0007669"/>
    <property type="project" value="TreeGrafter"/>
</dbReference>
<dbReference type="GO" id="GO:0000177">
    <property type="term" value="C:cytoplasmic exosome (RNase complex)"/>
    <property type="evidence" value="ECO:0007669"/>
    <property type="project" value="TreeGrafter"/>
</dbReference>
<dbReference type="SUPFAM" id="SSF54211">
    <property type="entry name" value="Ribosomal protein S5 domain 2-like"/>
    <property type="match status" value="1"/>
</dbReference>
<proteinExistence type="inferred from homology"/>
<organism evidence="9 10">
    <name type="scientific">Cimex lectularius</name>
    <name type="common">Bed bug</name>
    <name type="synonym">Acanthia lectularia</name>
    <dbReference type="NCBI Taxonomy" id="79782"/>
    <lineage>
        <taxon>Eukaryota</taxon>
        <taxon>Metazoa</taxon>
        <taxon>Ecdysozoa</taxon>
        <taxon>Arthropoda</taxon>
        <taxon>Hexapoda</taxon>
        <taxon>Insecta</taxon>
        <taxon>Pterygota</taxon>
        <taxon>Neoptera</taxon>
        <taxon>Paraneoptera</taxon>
        <taxon>Hemiptera</taxon>
        <taxon>Heteroptera</taxon>
        <taxon>Panheteroptera</taxon>
        <taxon>Cimicomorpha</taxon>
        <taxon>Cimicidae</taxon>
        <taxon>Cimex</taxon>
    </lineage>
</organism>
<dbReference type="PANTHER" id="PTHR11097">
    <property type="entry name" value="EXOSOME COMPLEX EXONUCLEASE RIBOSOMAL RNA PROCESSING PROTEIN"/>
    <property type="match status" value="1"/>
</dbReference>
<evidence type="ECO:0000256" key="5">
    <source>
        <dbReference type="ARBA" id="ARBA00022835"/>
    </source>
</evidence>
<protein>
    <recommendedName>
        <fullName evidence="6">Ribosomal RNA-processing protein 42</fullName>
    </recommendedName>
</protein>
<evidence type="ECO:0000256" key="2">
    <source>
        <dbReference type="ARBA" id="ARBA00004604"/>
    </source>
</evidence>
<dbReference type="GO" id="GO:0071028">
    <property type="term" value="P:nuclear mRNA surveillance"/>
    <property type="evidence" value="ECO:0007669"/>
    <property type="project" value="TreeGrafter"/>
</dbReference>
<gene>
    <name evidence="9" type="primary">106672660</name>
</gene>
<evidence type="ECO:0000256" key="1">
    <source>
        <dbReference type="ARBA" id="ARBA00004496"/>
    </source>
</evidence>
<dbReference type="SUPFAM" id="SSF55666">
    <property type="entry name" value="Ribonuclease PH domain 2-like"/>
    <property type="match status" value="1"/>
</dbReference>
<dbReference type="GO" id="GO:0034476">
    <property type="term" value="P:U5 snRNA 3'-end processing"/>
    <property type="evidence" value="ECO:0007669"/>
    <property type="project" value="TreeGrafter"/>
</dbReference>
<keyword evidence="10" id="KW-1185">Reference proteome</keyword>
<evidence type="ECO:0000256" key="4">
    <source>
        <dbReference type="ARBA" id="ARBA00022490"/>
    </source>
</evidence>
<accession>A0A8I6SF67</accession>
<dbReference type="GO" id="GO:0016075">
    <property type="term" value="P:rRNA catabolic process"/>
    <property type="evidence" value="ECO:0007669"/>
    <property type="project" value="TreeGrafter"/>
</dbReference>
<dbReference type="InterPro" id="IPR050590">
    <property type="entry name" value="Exosome_comp_Rrp42_subfam"/>
</dbReference>
<dbReference type="GO" id="GO:0071038">
    <property type="term" value="P:TRAMP-dependent tRNA surveillance pathway"/>
    <property type="evidence" value="ECO:0007669"/>
    <property type="project" value="TreeGrafter"/>
</dbReference>
<dbReference type="InterPro" id="IPR001247">
    <property type="entry name" value="ExoRNase_PH_dom1"/>
</dbReference>
<dbReference type="Pfam" id="PF01138">
    <property type="entry name" value="RNase_PH"/>
    <property type="match status" value="1"/>
</dbReference>
<dbReference type="Gene3D" id="3.30.230.70">
    <property type="entry name" value="GHMP Kinase, N-terminal domain"/>
    <property type="match status" value="1"/>
</dbReference>
<dbReference type="GO" id="GO:0034473">
    <property type="term" value="P:U1 snRNA 3'-end processing"/>
    <property type="evidence" value="ECO:0007669"/>
    <property type="project" value="TreeGrafter"/>
</dbReference>
<dbReference type="OrthoDB" id="272245at2759"/>
<dbReference type="AlphaFoldDB" id="A0A8I6SF67"/>
<comment type="similarity">
    <text evidence="3">Belongs to the RNase PH family.</text>
</comment>
<dbReference type="PANTHER" id="PTHR11097:SF8">
    <property type="entry name" value="EXOSOME COMPLEX COMPONENT RRP42"/>
    <property type="match status" value="1"/>
</dbReference>
<keyword evidence="5" id="KW-0271">Exosome</keyword>
<dbReference type="InterPro" id="IPR036345">
    <property type="entry name" value="ExoRNase_PH_dom2_sf"/>
</dbReference>
<dbReference type="GO" id="GO:0005730">
    <property type="term" value="C:nucleolus"/>
    <property type="evidence" value="ECO:0007669"/>
    <property type="project" value="UniProtKB-SubCell"/>
</dbReference>
<evidence type="ECO:0000259" key="8">
    <source>
        <dbReference type="Pfam" id="PF03725"/>
    </source>
</evidence>
<comment type="subcellular location">
    <subcellularLocation>
        <location evidence="1">Cytoplasm</location>
    </subcellularLocation>
    <subcellularLocation>
        <location evidence="2">Nucleus</location>
        <location evidence="2">Nucleolus</location>
    </subcellularLocation>
</comment>
<dbReference type="KEGG" id="clec:106672660"/>
<dbReference type="GO" id="GO:0071035">
    <property type="term" value="P:nuclear polyadenylation-dependent rRNA catabolic process"/>
    <property type="evidence" value="ECO:0007669"/>
    <property type="project" value="TreeGrafter"/>
</dbReference>
<dbReference type="InterPro" id="IPR027408">
    <property type="entry name" value="PNPase/RNase_PH_dom_sf"/>
</dbReference>